<gene>
    <name evidence="5" type="ORF">GCM10010191_34440</name>
</gene>
<evidence type="ECO:0000313" key="6">
    <source>
        <dbReference type="Proteomes" id="UP001501231"/>
    </source>
</evidence>
<feature type="domain" description="Putative zinc-finger" evidence="4">
    <location>
        <begin position="6"/>
        <end position="35"/>
    </location>
</feature>
<feature type="compositionally biased region" description="Low complexity" evidence="3">
    <location>
        <begin position="161"/>
        <end position="175"/>
    </location>
</feature>
<evidence type="ECO:0000259" key="4">
    <source>
        <dbReference type="Pfam" id="PF13490"/>
    </source>
</evidence>
<feature type="region of interest" description="Disordered" evidence="3">
    <location>
        <begin position="49"/>
        <end position="175"/>
    </location>
</feature>
<sequence>MSCLGERLTALVDGELGHEDRDRALAHLAGCERCRSEADSLRRLKGRLRDLGGLPAGDGADDLPSGDFMARLRGLAQPDAGTPGPPESPGLSEPGDPRWGAGAPGRDLGHDPRLDPRRDPDGDPAGRGPGEPPAPPSPGARPQRGVGASSVLSRPRDNRPAGRAALAGGAGSVATVGRGSTRRYLAVGAAGLVIGLGAASYAAGAQPEPPTVSPAFDRFAVEHAVTSGDVPMTDPVDGRTSVPPATEP</sequence>
<feature type="compositionally biased region" description="Pro residues" evidence="3">
    <location>
        <begin position="130"/>
        <end position="139"/>
    </location>
</feature>
<dbReference type="InterPro" id="IPR027383">
    <property type="entry name" value="Znf_put"/>
</dbReference>
<dbReference type="InterPro" id="IPR041916">
    <property type="entry name" value="Anti_sigma_zinc_sf"/>
</dbReference>
<name>A0ABP5W5E9_9ACTN</name>
<feature type="region of interest" description="Disordered" evidence="3">
    <location>
        <begin position="226"/>
        <end position="248"/>
    </location>
</feature>
<protein>
    <recommendedName>
        <fullName evidence="4">Putative zinc-finger domain-containing protein</fullName>
    </recommendedName>
</protein>
<dbReference type="EMBL" id="BAAARW010000012">
    <property type="protein sequence ID" value="GAA2420318.1"/>
    <property type="molecule type" value="Genomic_DNA"/>
</dbReference>
<keyword evidence="6" id="KW-1185">Reference proteome</keyword>
<comment type="caution">
    <text evidence="5">The sequence shown here is derived from an EMBL/GenBank/DDBJ whole genome shotgun (WGS) entry which is preliminary data.</text>
</comment>
<dbReference type="Pfam" id="PF13490">
    <property type="entry name" value="zf-HC2"/>
    <property type="match status" value="1"/>
</dbReference>
<evidence type="ECO:0000256" key="3">
    <source>
        <dbReference type="SAM" id="MobiDB-lite"/>
    </source>
</evidence>
<keyword evidence="1" id="KW-0805">Transcription regulation</keyword>
<organism evidence="5 6">
    <name type="scientific">Actinomadura vinacea</name>
    <dbReference type="NCBI Taxonomy" id="115336"/>
    <lineage>
        <taxon>Bacteria</taxon>
        <taxon>Bacillati</taxon>
        <taxon>Actinomycetota</taxon>
        <taxon>Actinomycetes</taxon>
        <taxon>Streptosporangiales</taxon>
        <taxon>Thermomonosporaceae</taxon>
        <taxon>Actinomadura</taxon>
    </lineage>
</organism>
<evidence type="ECO:0000313" key="5">
    <source>
        <dbReference type="EMBL" id="GAA2420318.1"/>
    </source>
</evidence>
<accession>A0ABP5W5E9</accession>
<dbReference type="Proteomes" id="UP001501231">
    <property type="component" value="Unassembled WGS sequence"/>
</dbReference>
<evidence type="ECO:0000256" key="1">
    <source>
        <dbReference type="ARBA" id="ARBA00023015"/>
    </source>
</evidence>
<proteinExistence type="predicted"/>
<keyword evidence="2" id="KW-0804">Transcription</keyword>
<feature type="compositionally biased region" description="Basic and acidic residues" evidence="3">
    <location>
        <begin position="107"/>
        <end position="121"/>
    </location>
</feature>
<dbReference type="Gene3D" id="1.10.10.1320">
    <property type="entry name" value="Anti-sigma factor, zinc-finger domain"/>
    <property type="match status" value="1"/>
</dbReference>
<reference evidence="6" key="1">
    <citation type="journal article" date="2019" name="Int. J. Syst. Evol. Microbiol.">
        <title>The Global Catalogue of Microorganisms (GCM) 10K type strain sequencing project: providing services to taxonomists for standard genome sequencing and annotation.</title>
        <authorList>
            <consortium name="The Broad Institute Genomics Platform"/>
            <consortium name="The Broad Institute Genome Sequencing Center for Infectious Disease"/>
            <person name="Wu L."/>
            <person name="Ma J."/>
        </authorList>
    </citation>
    <scope>NUCLEOTIDE SEQUENCE [LARGE SCALE GENOMIC DNA]</scope>
    <source>
        <strain evidence="6">JCM 3325</strain>
    </source>
</reference>
<evidence type="ECO:0000256" key="2">
    <source>
        <dbReference type="ARBA" id="ARBA00023163"/>
    </source>
</evidence>
<dbReference type="RefSeq" id="WP_344589982.1">
    <property type="nucleotide sequence ID" value="NZ_BAAARW010000012.1"/>
</dbReference>